<organism evidence="7 8">
    <name type="scientific">Gottfriedia luciferensis</name>
    <dbReference type="NCBI Taxonomy" id="178774"/>
    <lineage>
        <taxon>Bacteria</taxon>
        <taxon>Bacillati</taxon>
        <taxon>Bacillota</taxon>
        <taxon>Bacilli</taxon>
        <taxon>Bacillales</taxon>
        <taxon>Bacillaceae</taxon>
        <taxon>Gottfriedia</taxon>
    </lineage>
</organism>
<keyword evidence="3 6" id="KW-0812">Transmembrane</keyword>
<dbReference type="PANTHER" id="PTHR31632">
    <property type="entry name" value="IRON TRANSPORTER FTH1"/>
    <property type="match status" value="1"/>
</dbReference>
<feature type="transmembrane region" description="Helical" evidence="6">
    <location>
        <begin position="208"/>
        <end position="230"/>
    </location>
</feature>
<dbReference type="Proteomes" id="UP000094580">
    <property type="component" value="Unassembled WGS sequence"/>
</dbReference>
<evidence type="ECO:0008006" key="9">
    <source>
        <dbReference type="Google" id="ProtNLM"/>
    </source>
</evidence>
<keyword evidence="4 6" id="KW-1133">Transmembrane helix</keyword>
<evidence type="ECO:0000256" key="5">
    <source>
        <dbReference type="ARBA" id="ARBA00023136"/>
    </source>
</evidence>
<dbReference type="InterPro" id="IPR004923">
    <property type="entry name" value="FTR1/Fip1/EfeU"/>
</dbReference>
<feature type="transmembrane region" description="Helical" evidence="6">
    <location>
        <begin position="73"/>
        <end position="91"/>
    </location>
</feature>
<evidence type="ECO:0000313" key="8">
    <source>
        <dbReference type="Proteomes" id="UP000094580"/>
    </source>
</evidence>
<feature type="transmembrane region" description="Helical" evidence="6">
    <location>
        <begin position="38"/>
        <end position="61"/>
    </location>
</feature>
<name>A0ABX2ZX14_9BACI</name>
<feature type="transmembrane region" description="Helical" evidence="6">
    <location>
        <begin position="170"/>
        <end position="188"/>
    </location>
</feature>
<accession>A0ABX2ZX14</accession>
<reference evidence="7 8" key="1">
    <citation type="submission" date="2016-07" db="EMBL/GenBank/DDBJ databases">
        <authorList>
            <person name="Townsley L."/>
            <person name="Shank E.A."/>
        </authorList>
    </citation>
    <scope>NUCLEOTIDE SEQUENCE [LARGE SCALE GENOMIC DNA]</scope>
    <source>
        <strain evidence="7 8">CH01</strain>
    </source>
</reference>
<protein>
    <recommendedName>
        <fullName evidence="9">Iron permease FTR1</fullName>
    </recommendedName>
</protein>
<dbReference type="EMBL" id="MDKC01000004">
    <property type="protein sequence ID" value="ODG92919.1"/>
    <property type="molecule type" value="Genomic_DNA"/>
</dbReference>
<feature type="transmembrane region" description="Helical" evidence="6">
    <location>
        <begin position="141"/>
        <end position="163"/>
    </location>
</feature>
<comment type="caution">
    <text evidence="7">The sequence shown here is derived from an EMBL/GenBank/DDBJ whole genome shotgun (WGS) entry which is preliminary data.</text>
</comment>
<keyword evidence="5 6" id="KW-0472">Membrane</keyword>
<comment type="similarity">
    <text evidence="2">Belongs to the oxidase-dependent Fe transporter (OFeT) (TC 9.A.10.1) family.</text>
</comment>
<sequence>MNANFLIALREGLEVSLVIGYLLITLIQSKKEHLIKSVVYGTILGAVVSIFAGFFIFTTFGELNGNVEHTIEGVIQLIAALLIFYFIYWLSSQSSMNISDKLKSEFKIIDSSISLFFMASVFVIREGLELVLFVLSNAHTIAFVGMISIFLGIIAAILIAYLFIKTTINLNIKVIFTLLGILLIFFGGKVFSEGLFSFIDATPLVEQIVYYGFVVVSLFILFKNNILSFFKK</sequence>
<evidence type="ECO:0000256" key="1">
    <source>
        <dbReference type="ARBA" id="ARBA00004141"/>
    </source>
</evidence>
<feature type="transmembrane region" description="Helical" evidence="6">
    <location>
        <begin position="112"/>
        <end position="135"/>
    </location>
</feature>
<evidence type="ECO:0000256" key="6">
    <source>
        <dbReference type="SAM" id="Phobius"/>
    </source>
</evidence>
<evidence type="ECO:0000256" key="4">
    <source>
        <dbReference type="ARBA" id="ARBA00022989"/>
    </source>
</evidence>
<evidence type="ECO:0000256" key="3">
    <source>
        <dbReference type="ARBA" id="ARBA00022692"/>
    </source>
</evidence>
<dbReference type="Pfam" id="PF03239">
    <property type="entry name" value="FTR1"/>
    <property type="match status" value="1"/>
</dbReference>
<evidence type="ECO:0000256" key="2">
    <source>
        <dbReference type="ARBA" id="ARBA00008333"/>
    </source>
</evidence>
<dbReference type="PANTHER" id="PTHR31632:SF2">
    <property type="entry name" value="PLASMA MEMBRANE IRON PERMEASE"/>
    <property type="match status" value="1"/>
</dbReference>
<evidence type="ECO:0000313" key="7">
    <source>
        <dbReference type="EMBL" id="ODG92919.1"/>
    </source>
</evidence>
<proteinExistence type="inferred from homology"/>
<dbReference type="RefSeq" id="WP_069032858.1">
    <property type="nucleotide sequence ID" value="NZ_MDKC01000004.1"/>
</dbReference>
<gene>
    <name evidence="7" type="ORF">BED47_17205</name>
</gene>
<comment type="subcellular location">
    <subcellularLocation>
        <location evidence="1">Membrane</location>
        <topology evidence="1">Multi-pass membrane protein</topology>
    </subcellularLocation>
</comment>
<keyword evidence="8" id="KW-1185">Reference proteome</keyword>